<dbReference type="InterPro" id="IPR050546">
    <property type="entry name" value="Glycosyl_Hydrlase_16"/>
</dbReference>
<dbReference type="PROSITE" id="PS01034">
    <property type="entry name" value="GH16_1"/>
    <property type="match status" value="1"/>
</dbReference>
<dbReference type="Proteomes" id="UP000481327">
    <property type="component" value="Unassembled WGS sequence"/>
</dbReference>
<comment type="similarity">
    <text evidence="1">Belongs to the glycosyl hydrolase 16 family.</text>
</comment>
<dbReference type="GO" id="GO:0005975">
    <property type="term" value="P:carbohydrate metabolic process"/>
    <property type="evidence" value="ECO:0007669"/>
    <property type="project" value="InterPro"/>
</dbReference>
<dbReference type="PRINTS" id="PR00737">
    <property type="entry name" value="GLHYDRLASE16"/>
</dbReference>
<reference evidence="7 8" key="1">
    <citation type="submission" date="2019-09" db="EMBL/GenBank/DDBJ databases">
        <title>Polymorphobacter sp. isolated from a lake in China.</title>
        <authorList>
            <person name="Liu Z."/>
        </authorList>
    </citation>
    <scope>NUCLEOTIDE SEQUENCE [LARGE SCALE GENOMIC DNA]</scope>
    <source>
        <strain evidence="7 8">D40P</strain>
    </source>
</reference>
<evidence type="ECO:0000256" key="4">
    <source>
        <dbReference type="ARBA" id="ARBA00023295"/>
    </source>
</evidence>
<dbReference type="AlphaFoldDB" id="A0A7C9GP33"/>
<accession>A0A7C9GP33</accession>
<dbReference type="InterPro" id="IPR008264">
    <property type="entry name" value="Beta_glucanase"/>
</dbReference>
<dbReference type="InterPro" id="IPR008263">
    <property type="entry name" value="GH16_AS"/>
</dbReference>
<dbReference type="OrthoDB" id="9809583at2"/>
<protein>
    <submittedName>
        <fullName evidence="7">Family 16 glycosylhydrolase</fullName>
    </submittedName>
</protein>
<feature type="domain" description="GH16" evidence="6">
    <location>
        <begin position="47"/>
        <end position="295"/>
    </location>
</feature>
<dbReference type="PROSITE" id="PS51762">
    <property type="entry name" value="GH16_2"/>
    <property type="match status" value="1"/>
</dbReference>
<feature type="active site" description="Proton donor" evidence="5">
    <location>
        <position position="184"/>
    </location>
</feature>
<evidence type="ECO:0000256" key="3">
    <source>
        <dbReference type="ARBA" id="ARBA00022801"/>
    </source>
</evidence>
<evidence type="ECO:0000256" key="1">
    <source>
        <dbReference type="ARBA" id="ARBA00006865"/>
    </source>
</evidence>
<dbReference type="EMBL" id="WIOL01000002">
    <property type="protein sequence ID" value="MQT17235.1"/>
    <property type="molecule type" value="Genomic_DNA"/>
</dbReference>
<dbReference type="GO" id="GO:0004553">
    <property type="term" value="F:hydrolase activity, hydrolyzing O-glycosyl compounds"/>
    <property type="evidence" value="ECO:0007669"/>
    <property type="project" value="InterPro"/>
</dbReference>
<name>A0A7C9GP33_9SPHN</name>
<evidence type="ECO:0000259" key="6">
    <source>
        <dbReference type="PROSITE" id="PS51762"/>
    </source>
</evidence>
<dbReference type="InterPro" id="IPR000757">
    <property type="entry name" value="Beta-glucanase-like"/>
</dbReference>
<evidence type="ECO:0000313" key="8">
    <source>
        <dbReference type="Proteomes" id="UP000481327"/>
    </source>
</evidence>
<comment type="caution">
    <text evidence="7">The sequence shown here is derived from an EMBL/GenBank/DDBJ whole genome shotgun (WGS) entry which is preliminary data.</text>
</comment>
<dbReference type="Pfam" id="PF00722">
    <property type="entry name" value="Glyco_hydro_16"/>
    <property type="match status" value="1"/>
</dbReference>
<evidence type="ECO:0000256" key="5">
    <source>
        <dbReference type="PIRSR" id="PIRSR608264-1"/>
    </source>
</evidence>
<keyword evidence="3 7" id="KW-0378">Hydrolase</keyword>
<evidence type="ECO:0000256" key="2">
    <source>
        <dbReference type="ARBA" id="ARBA00022729"/>
    </source>
</evidence>
<dbReference type="Gene3D" id="2.60.120.200">
    <property type="match status" value="1"/>
</dbReference>
<keyword evidence="4" id="KW-0326">Glycosidase</keyword>
<keyword evidence="8" id="KW-1185">Reference proteome</keyword>
<proteinExistence type="inferred from homology"/>
<feature type="active site" description="Nucleophile" evidence="5">
    <location>
        <position position="180"/>
    </location>
</feature>
<dbReference type="PANTHER" id="PTHR10963:SF22">
    <property type="entry name" value="GLYCOSIDASE CRH2-RELATED"/>
    <property type="match status" value="1"/>
</dbReference>
<dbReference type="PANTHER" id="PTHR10963">
    <property type="entry name" value="GLYCOSYL HYDROLASE-RELATED"/>
    <property type="match status" value="1"/>
</dbReference>
<sequence>MPRSPALPLPLSISANMPAPDTKISIVTMASSKAIIPTEASPAWENDMQKTAPVFACVYSVAATAVLLAATPALGQAASFFDPFDRIDNSRWYISDGWVNGNWHGCTWAKSNLVIRNGILQMKLTKAPNPLRAYKCAEIRTHGSHGYGLYEVSMRTAAGAGLNTAMFTYSGRPLTPIHDEIDFEFLGKSPRDVQLNYYVAGRGGHESIASVGSNASAAFHTYAFEWTPTALTWYIDGRLVRRVTAAPRPTTPGQFFLTLWNGTDKNSNWLGTFVPSTAPVTAEVDWVAFTAPGERCRFQQSISCKRR</sequence>
<organism evidence="7 8">
    <name type="scientific">Sandarakinorhabdus fusca</name>
    <dbReference type="NCBI Taxonomy" id="1439888"/>
    <lineage>
        <taxon>Bacteria</taxon>
        <taxon>Pseudomonadati</taxon>
        <taxon>Pseudomonadota</taxon>
        <taxon>Alphaproteobacteria</taxon>
        <taxon>Sphingomonadales</taxon>
        <taxon>Sphingosinicellaceae</taxon>
        <taxon>Sandarakinorhabdus</taxon>
    </lineage>
</organism>
<dbReference type="InterPro" id="IPR013320">
    <property type="entry name" value="ConA-like_dom_sf"/>
</dbReference>
<dbReference type="SUPFAM" id="SSF49899">
    <property type="entry name" value="Concanavalin A-like lectins/glucanases"/>
    <property type="match status" value="1"/>
</dbReference>
<gene>
    <name evidence="7" type="ORF">F3168_08155</name>
</gene>
<keyword evidence="2" id="KW-0732">Signal</keyword>
<evidence type="ECO:0000313" key="7">
    <source>
        <dbReference type="EMBL" id="MQT17235.1"/>
    </source>
</evidence>